<dbReference type="Pfam" id="PF02263">
    <property type="entry name" value="GBP"/>
    <property type="match status" value="1"/>
</dbReference>
<keyword evidence="3" id="KW-0378">Hydrolase</keyword>
<dbReference type="InterPro" id="IPR027417">
    <property type="entry name" value="P-loop_NTPase"/>
</dbReference>
<feature type="coiled-coil region" evidence="7">
    <location>
        <begin position="512"/>
        <end position="616"/>
    </location>
</feature>
<dbReference type="CDD" id="cd01851">
    <property type="entry name" value="GBP"/>
    <property type="match status" value="1"/>
</dbReference>
<dbReference type="GeneTree" id="ENSGT00940000154265"/>
<dbReference type="Gene3D" id="1.20.1000.10">
    <property type="entry name" value="Guanylate-binding protein, C-terminal domain"/>
    <property type="match status" value="2"/>
</dbReference>
<evidence type="ECO:0000256" key="2">
    <source>
        <dbReference type="ARBA" id="ARBA00022741"/>
    </source>
</evidence>
<keyword evidence="4" id="KW-0391">Immunity</keyword>
<dbReference type="SUPFAM" id="SSF48340">
    <property type="entry name" value="Interferon-induced guanylate-binding protein 1 (GBP1), C-terminal domain"/>
    <property type="match status" value="1"/>
</dbReference>
<evidence type="ECO:0007829" key="11">
    <source>
        <dbReference type="PeptideAtlas" id="A0A8V1AHS5"/>
    </source>
</evidence>
<evidence type="ECO:0000256" key="4">
    <source>
        <dbReference type="ARBA" id="ARBA00022859"/>
    </source>
</evidence>
<dbReference type="GO" id="GO:0005525">
    <property type="term" value="F:GTP binding"/>
    <property type="evidence" value="ECO:0000318"/>
    <property type="project" value="GO_Central"/>
</dbReference>
<dbReference type="GO" id="GO:0003924">
    <property type="term" value="F:GTPase activity"/>
    <property type="evidence" value="ECO:0000318"/>
    <property type="project" value="GO_Central"/>
</dbReference>
<reference evidence="9" key="3">
    <citation type="submission" date="2025-09" db="UniProtKB">
        <authorList>
            <consortium name="Ensembl"/>
        </authorList>
    </citation>
    <scope>IDENTIFICATION</scope>
    <source>
        <strain evidence="9">broiler</strain>
    </source>
</reference>
<dbReference type="PROSITE" id="PS51715">
    <property type="entry name" value="G_GB1_RHD3"/>
    <property type="match status" value="1"/>
</dbReference>
<evidence type="ECO:0000256" key="6">
    <source>
        <dbReference type="PROSITE-ProRule" id="PRU01052"/>
    </source>
</evidence>
<dbReference type="InterPro" id="IPR036543">
    <property type="entry name" value="Guanylate-bd_C_sf"/>
</dbReference>
<dbReference type="Gene3D" id="3.40.50.300">
    <property type="entry name" value="P-loop containing nucleotide triphosphate hydrolases"/>
    <property type="match status" value="1"/>
</dbReference>
<dbReference type="Ensembl" id="ENSGALT00010068240.1">
    <property type="protein sequence ID" value="ENSGALP00010041983.1"/>
    <property type="gene ID" value="ENSGALG00010028163.1"/>
</dbReference>
<dbReference type="FunFam" id="3.40.50.300:FF:002581">
    <property type="entry name" value="Guanylate-binding protein 4"/>
    <property type="match status" value="1"/>
</dbReference>
<dbReference type="CDD" id="cd16269">
    <property type="entry name" value="GBP_C"/>
    <property type="match status" value="1"/>
</dbReference>
<comment type="similarity">
    <text evidence="6">Belongs to the TRAFAC class dynamin-like GTPase superfamily. GB1/RHD3 GTPase family.</text>
</comment>
<name>A0A8V1AHS5_CHICK</name>
<gene>
    <name evidence="9" type="primary">LOC121106626</name>
</gene>
<dbReference type="Pfam" id="PF02841">
    <property type="entry name" value="GBP_C"/>
    <property type="match status" value="2"/>
</dbReference>
<dbReference type="AlphaFoldDB" id="A0A8V1AHS5"/>
<evidence type="ECO:0000313" key="10">
    <source>
        <dbReference type="Proteomes" id="UP000000539"/>
    </source>
</evidence>
<protein>
    <submittedName>
        <fullName evidence="9">Guanylate binding protein</fullName>
    </submittedName>
</protein>
<keyword evidence="7" id="KW-0175">Coiled coil</keyword>
<sequence length="625" mass="71201">MDTPVLPMPAPLCLVTNKDGVLALNPAALAVLHSVTQPVVVVAIAGLYRTGKSFLMNQLAQKRTGEQRGKPHPFWVTFCGISDSSLSKGFPLGPTVYAETKGIWMWCLPHPRQPRVTLVLLDTEGLGDPNKDDDHSDAWIFTLALLLSSTLVYNSIGTIDQRALEQLRLVTELSEHIRVREKDNNPASNFVSIFPGFVWTVRDFTLQLRAGEKTLSEDEYLEDVLRLQTGGGQKAQERNELRRCLRNFFPRRKLFTMERPAADANLTRLEELREDELQPGFRKQVDAFCRYIWEEAPVKVLPGGHQVTGSALACLAEKYVAAISSGSVPCVESAVTALARAENSAAVQAAVAEYQQGMEHDLVLPTASYDALLAVHRDCEQRALALFLSRAFADHEHQYHDELVHKLEAAKEEFCQRNKEASEQRCRTVLQELWRDVELRLQRGDYVARGGAQLFKDDLHRVLEEYKQRPDKGVRVSEVWGSGVGWHRVRWNCASWLYGQAEAVLKEFLREHEGLAQVLKATEVQLELAERQQEAAAAEAEAARKAAEAWREEQQRSMEEHKRQLEQWMKEEQRTWLEEQQRVLEHHRKEYEALLREGFTREAAALKEQIRELQEMMRPPKCTVL</sequence>
<dbReference type="PANTHER" id="PTHR10751">
    <property type="entry name" value="GUANYLATE BINDING PROTEIN"/>
    <property type="match status" value="1"/>
</dbReference>
<keyword evidence="5" id="KW-0342">GTP-binding</keyword>
<dbReference type="SUPFAM" id="SSF52540">
    <property type="entry name" value="P-loop containing nucleoside triphosphate hydrolases"/>
    <property type="match status" value="1"/>
</dbReference>
<evidence type="ECO:0000256" key="5">
    <source>
        <dbReference type="ARBA" id="ARBA00023134"/>
    </source>
</evidence>
<reference evidence="9" key="2">
    <citation type="submission" date="2025-08" db="UniProtKB">
        <authorList>
            <consortium name="Ensembl"/>
        </authorList>
    </citation>
    <scope>IDENTIFICATION</scope>
    <source>
        <strain evidence="9">broiler</strain>
    </source>
</reference>
<dbReference type="Proteomes" id="UP000000539">
    <property type="component" value="Chromosome 12"/>
</dbReference>
<keyword evidence="2" id="KW-0547">Nucleotide-binding</keyword>
<feature type="domain" description="GB1/RHD3-type G" evidence="8">
    <location>
        <begin position="36"/>
        <end position="297"/>
    </location>
</feature>
<evidence type="ECO:0000256" key="3">
    <source>
        <dbReference type="ARBA" id="ARBA00022801"/>
    </source>
</evidence>
<accession>A0A8V1AHS5</accession>
<keyword evidence="1" id="KW-0399">Innate immunity</keyword>
<evidence type="ECO:0000313" key="9">
    <source>
        <dbReference type="Ensembl" id="ENSGALP00010041983.1"/>
    </source>
</evidence>
<evidence type="ECO:0000256" key="1">
    <source>
        <dbReference type="ARBA" id="ARBA00022588"/>
    </source>
</evidence>
<evidence type="ECO:0000256" key="7">
    <source>
        <dbReference type="SAM" id="Coils"/>
    </source>
</evidence>
<dbReference type="OrthoDB" id="2135133at2759"/>
<keyword evidence="10" id="KW-1185">Reference proteome</keyword>
<dbReference type="InterPro" id="IPR015894">
    <property type="entry name" value="Guanylate-bd_N"/>
</dbReference>
<keyword evidence="11" id="KW-1267">Proteomics identification</keyword>
<proteinExistence type="evidence at protein level"/>
<evidence type="ECO:0000259" key="8">
    <source>
        <dbReference type="PROSITE" id="PS51715"/>
    </source>
</evidence>
<dbReference type="InterPro" id="IPR030386">
    <property type="entry name" value="G_GB1_RHD3_dom"/>
</dbReference>
<dbReference type="GO" id="GO:0045087">
    <property type="term" value="P:innate immune response"/>
    <property type="evidence" value="ECO:0007669"/>
    <property type="project" value="UniProtKB-KW"/>
</dbReference>
<dbReference type="InterPro" id="IPR037684">
    <property type="entry name" value="GBP_C"/>
</dbReference>
<dbReference type="InterPro" id="IPR003191">
    <property type="entry name" value="Guanylate-bd/ATL_C"/>
</dbReference>
<reference evidence="9" key="1">
    <citation type="submission" date="2020-11" db="EMBL/GenBank/DDBJ databases">
        <title>Gallus gallus (Chicken) genome, bGalGal1, GRCg7b, maternal haplotype autosomes + Z &amp; W.</title>
        <authorList>
            <person name="Warren W."/>
            <person name="Formenti G."/>
            <person name="Fedrigo O."/>
            <person name="Haase B."/>
            <person name="Mountcastle J."/>
            <person name="Balacco J."/>
            <person name="Tracey A."/>
            <person name="Schneider V."/>
            <person name="Okimoto R."/>
            <person name="Cheng H."/>
            <person name="Hawken R."/>
            <person name="Howe K."/>
            <person name="Jarvis E.D."/>
        </authorList>
    </citation>
    <scope>NUCLEOTIDE SEQUENCE [LARGE SCALE GENOMIC DNA]</scope>
    <source>
        <strain evidence="9">Broiler</strain>
    </source>
</reference>
<organism evidence="9 10">
    <name type="scientific">Gallus gallus</name>
    <name type="common">Chicken</name>
    <dbReference type="NCBI Taxonomy" id="9031"/>
    <lineage>
        <taxon>Eukaryota</taxon>
        <taxon>Metazoa</taxon>
        <taxon>Chordata</taxon>
        <taxon>Craniata</taxon>
        <taxon>Vertebrata</taxon>
        <taxon>Euteleostomi</taxon>
        <taxon>Archelosauria</taxon>
        <taxon>Archosauria</taxon>
        <taxon>Dinosauria</taxon>
        <taxon>Saurischia</taxon>
        <taxon>Theropoda</taxon>
        <taxon>Coelurosauria</taxon>
        <taxon>Aves</taxon>
        <taxon>Neognathae</taxon>
        <taxon>Galloanserae</taxon>
        <taxon>Galliformes</taxon>
        <taxon>Phasianidae</taxon>
        <taxon>Phasianinae</taxon>
        <taxon>Gallus</taxon>
    </lineage>
</organism>